<dbReference type="EMBL" id="JASBNA010000009">
    <property type="protein sequence ID" value="KAK7689142.1"/>
    <property type="molecule type" value="Genomic_DNA"/>
</dbReference>
<evidence type="ECO:0000313" key="2">
    <source>
        <dbReference type="EMBL" id="KAK7689142.1"/>
    </source>
</evidence>
<sequence length="90" mass="9904">MPELANNAKNIRDARVQCPYKVPAQSDPQEAEVSRLGFEMANKVFPQVDPRPAPAALAGNNDGNSRKIIREPSPIDSMWLYNQRGAVSTP</sequence>
<evidence type="ECO:0000313" key="3">
    <source>
        <dbReference type="Proteomes" id="UP001385951"/>
    </source>
</evidence>
<comment type="caution">
    <text evidence="2">The sequence shown here is derived from an EMBL/GenBank/DDBJ whole genome shotgun (WGS) entry which is preliminary data.</text>
</comment>
<dbReference type="AlphaFoldDB" id="A0AAW0GGR2"/>
<proteinExistence type="predicted"/>
<protein>
    <submittedName>
        <fullName evidence="2">Uncharacterized protein</fullName>
    </submittedName>
</protein>
<name>A0AAW0GGR2_9APHY</name>
<organism evidence="2 3">
    <name type="scientific">Cerrena zonata</name>
    <dbReference type="NCBI Taxonomy" id="2478898"/>
    <lineage>
        <taxon>Eukaryota</taxon>
        <taxon>Fungi</taxon>
        <taxon>Dikarya</taxon>
        <taxon>Basidiomycota</taxon>
        <taxon>Agaricomycotina</taxon>
        <taxon>Agaricomycetes</taxon>
        <taxon>Polyporales</taxon>
        <taxon>Cerrenaceae</taxon>
        <taxon>Cerrena</taxon>
    </lineage>
</organism>
<evidence type="ECO:0000256" key="1">
    <source>
        <dbReference type="SAM" id="MobiDB-lite"/>
    </source>
</evidence>
<dbReference type="Proteomes" id="UP001385951">
    <property type="component" value="Unassembled WGS sequence"/>
</dbReference>
<reference evidence="2 3" key="1">
    <citation type="submission" date="2022-09" db="EMBL/GenBank/DDBJ databases">
        <authorList>
            <person name="Palmer J.M."/>
        </authorList>
    </citation>
    <scope>NUCLEOTIDE SEQUENCE [LARGE SCALE GENOMIC DNA]</scope>
    <source>
        <strain evidence="2 3">DSM 7382</strain>
    </source>
</reference>
<gene>
    <name evidence="2" type="ORF">QCA50_007833</name>
</gene>
<keyword evidence="3" id="KW-1185">Reference proteome</keyword>
<accession>A0AAW0GGR2</accession>
<feature type="region of interest" description="Disordered" evidence="1">
    <location>
        <begin position="47"/>
        <end position="74"/>
    </location>
</feature>